<feature type="region of interest" description="Disordered" evidence="7">
    <location>
        <begin position="334"/>
        <end position="413"/>
    </location>
</feature>
<dbReference type="EMBL" id="JAPCWZ010000001">
    <property type="protein sequence ID" value="KAK8880183.1"/>
    <property type="molecule type" value="Genomic_DNA"/>
</dbReference>
<feature type="compositionally biased region" description="Basic and acidic residues" evidence="7">
    <location>
        <begin position="398"/>
        <end position="413"/>
    </location>
</feature>
<comment type="function">
    <text evidence="6">Plays a role in vesicular protein sorting.</text>
</comment>
<dbReference type="PIRSF" id="PIRSF009375">
    <property type="entry name" value="Retromer_Vps35"/>
    <property type="match status" value="1"/>
</dbReference>
<keyword evidence="9" id="KW-1185">Reference proteome</keyword>
<accession>A0ABR2JNH2</accession>
<evidence type="ECO:0000256" key="1">
    <source>
        <dbReference type="ARBA" id="ARBA00004170"/>
    </source>
</evidence>
<sequence>MTTTPAPPEDQARLLEDALIAVRQQTVLMRKCLDSPSKLMDALKCCSTLVSELRTSSLGPKQYYELYMAVFDALRYLSVHLKENHPHNHLADLYELVQYAGNIVPRLYLMMTVGTAYMAIPEAPVKELMKDMMDMSRGVQHPIRGLFLRYFLSGQARDFLPTGEGDGPEGNLQDSINFILTNFVEMNKLWVRLQHQGHSREREQRTKERKELQLLVGSNIVRLSQLVDLETYSNGILGPLLEQVVQCRDVLAQEYLLEIITQVFPDEFHLHTLDQFLGAVSRLNPHVNVKAIVIGLMDRLSAYAERESQAEANEDKGKMEEEALSKLLEKVKLAKEEQESKPTPAPSEETQEETNGEERTNGDSAEQTEDKPAESETETEAAPSVAETETTAVDGETDATKEEEGEAPKKERGIPQNVKLYEIFFDQVNNLVTAQHLPIQDTIALLVSLTNLALNIYPDRLDYVDQVLEYANRKVREHANSADLHSPPAQASLLALLQAPLKRYVSMFTALSLPTYVPLLQSQTYPTRRAVAGEVARSLLRNYTKITTTDQLENVLEVLKVLIKEGSQPPAGYPGGPQRRAVETDETMEEQGWLARIVHLLDSENNDTQFKLLQMTRKVYGEGNERIRTTTPPLITAGMKLARRFKAREHYDDNWETQSSALYKFMHSAISSIYARVNGAGAAEMSLRLFSACGQTADMNGFEEVAYEFFAQAFTVYEEAVSDSKAQFQAVCVIASALHQTRNFGKENYDTLITKCALHGSKLLRKPDQCRAVYLASHLWWATPIQATDEPEEGLYRDGKRVLECLQRALRVADSCMEQATSIELFVEILDRYVYYFDQQNESVTTKYLNGLIELIHSNLGTNQQDSASVESSKKHFKHTLENIAGRGYEGVVLYPQK</sequence>
<protein>
    <recommendedName>
        <fullName evidence="6">Vacuolar protein sorting-associated protein 35</fullName>
    </recommendedName>
</protein>
<organism evidence="8 9">
    <name type="scientific">Apiospora arundinis</name>
    <dbReference type="NCBI Taxonomy" id="335852"/>
    <lineage>
        <taxon>Eukaryota</taxon>
        <taxon>Fungi</taxon>
        <taxon>Dikarya</taxon>
        <taxon>Ascomycota</taxon>
        <taxon>Pezizomycotina</taxon>
        <taxon>Sordariomycetes</taxon>
        <taxon>Xylariomycetidae</taxon>
        <taxon>Amphisphaeriales</taxon>
        <taxon>Apiosporaceae</taxon>
        <taxon>Apiospora</taxon>
    </lineage>
</organism>
<feature type="compositionally biased region" description="Low complexity" evidence="7">
    <location>
        <begin position="380"/>
        <end position="393"/>
    </location>
</feature>
<keyword evidence="5" id="KW-0472">Membrane</keyword>
<dbReference type="Pfam" id="PF03635">
    <property type="entry name" value="Vps35"/>
    <property type="match status" value="1"/>
</dbReference>
<evidence type="ECO:0000313" key="9">
    <source>
        <dbReference type="Proteomes" id="UP001390339"/>
    </source>
</evidence>
<evidence type="ECO:0000256" key="4">
    <source>
        <dbReference type="ARBA" id="ARBA00022927"/>
    </source>
</evidence>
<evidence type="ECO:0000256" key="7">
    <source>
        <dbReference type="SAM" id="MobiDB-lite"/>
    </source>
</evidence>
<comment type="subcellular location">
    <subcellularLocation>
        <location evidence="1">Membrane</location>
        <topology evidence="1">Peripheral membrane protein</topology>
    </subcellularLocation>
</comment>
<evidence type="ECO:0000256" key="2">
    <source>
        <dbReference type="ARBA" id="ARBA00006536"/>
    </source>
</evidence>
<dbReference type="PANTHER" id="PTHR11099:SF0">
    <property type="entry name" value="VACUOLAR PROTEIN SORTING-ASSOCIATED PROTEIN 35"/>
    <property type="match status" value="1"/>
</dbReference>
<dbReference type="Proteomes" id="UP001390339">
    <property type="component" value="Unassembled WGS sequence"/>
</dbReference>
<dbReference type="InterPro" id="IPR042491">
    <property type="entry name" value="Vps35_C"/>
</dbReference>
<evidence type="ECO:0000256" key="3">
    <source>
        <dbReference type="ARBA" id="ARBA00022448"/>
    </source>
</evidence>
<comment type="caution">
    <text evidence="8">The sequence shown here is derived from an EMBL/GenBank/DDBJ whole genome shotgun (WGS) entry which is preliminary data.</text>
</comment>
<name>A0ABR2JNH2_9PEZI</name>
<reference evidence="8 9" key="1">
    <citation type="journal article" date="2024" name="IMA Fungus">
        <title>Apiospora arundinis, a panoply of carbohydrate-active enzymes and secondary metabolites.</title>
        <authorList>
            <person name="Sorensen T."/>
            <person name="Petersen C."/>
            <person name="Muurmann A.T."/>
            <person name="Christiansen J.V."/>
            <person name="Brundto M.L."/>
            <person name="Overgaard C.K."/>
            <person name="Boysen A.T."/>
            <person name="Wollenberg R.D."/>
            <person name="Larsen T.O."/>
            <person name="Sorensen J.L."/>
            <person name="Nielsen K.L."/>
            <person name="Sondergaard T.E."/>
        </authorList>
    </citation>
    <scope>NUCLEOTIDE SEQUENCE [LARGE SCALE GENOMIC DNA]</scope>
    <source>
        <strain evidence="8 9">AAU 773</strain>
    </source>
</reference>
<comment type="similarity">
    <text evidence="2 6">Belongs to the VPS35 family.</text>
</comment>
<dbReference type="Gene3D" id="1.25.40.660">
    <property type="entry name" value="Vacuolar protein sorting-associated protein 35, helical subcomplex Vps35-C"/>
    <property type="match status" value="1"/>
</dbReference>
<gene>
    <name evidence="8" type="ORF">PGQ11_001477</name>
</gene>
<keyword evidence="4 6" id="KW-0653">Protein transport</keyword>
<evidence type="ECO:0000313" key="8">
    <source>
        <dbReference type="EMBL" id="KAK8880183.1"/>
    </source>
</evidence>
<keyword evidence="3 6" id="KW-0813">Transport</keyword>
<dbReference type="InterPro" id="IPR005378">
    <property type="entry name" value="Vps35"/>
</dbReference>
<proteinExistence type="inferred from homology"/>
<evidence type="ECO:0000256" key="5">
    <source>
        <dbReference type="ARBA" id="ARBA00023136"/>
    </source>
</evidence>
<evidence type="ECO:0000256" key="6">
    <source>
        <dbReference type="PIRNR" id="PIRNR009375"/>
    </source>
</evidence>
<dbReference type="PANTHER" id="PTHR11099">
    <property type="entry name" value="VACUOLAR SORTING PROTEIN 35"/>
    <property type="match status" value="1"/>
</dbReference>